<dbReference type="Proteomes" id="UP000053095">
    <property type="component" value="Unassembled WGS sequence"/>
</dbReference>
<gene>
    <name evidence="1" type="ORF">TCE0_044f16187</name>
</gene>
<evidence type="ECO:0000313" key="2">
    <source>
        <dbReference type="Proteomes" id="UP000053095"/>
    </source>
</evidence>
<proteinExistence type="predicted"/>
<organism evidence="1 2">
    <name type="scientific">Talaromyces pinophilus</name>
    <name type="common">Penicillium pinophilum</name>
    <dbReference type="NCBI Taxonomy" id="128442"/>
    <lineage>
        <taxon>Eukaryota</taxon>
        <taxon>Fungi</taxon>
        <taxon>Dikarya</taxon>
        <taxon>Ascomycota</taxon>
        <taxon>Pezizomycotina</taxon>
        <taxon>Eurotiomycetes</taxon>
        <taxon>Eurotiomycetidae</taxon>
        <taxon>Eurotiales</taxon>
        <taxon>Trichocomaceae</taxon>
        <taxon>Talaromyces</taxon>
        <taxon>Talaromyces sect. Talaromyces</taxon>
    </lineage>
</organism>
<dbReference type="EMBL" id="DF933840">
    <property type="protein sequence ID" value="GAM42320.1"/>
    <property type="molecule type" value="Genomic_DNA"/>
</dbReference>
<accession>A0A478EB83</accession>
<evidence type="ECO:0000313" key="1">
    <source>
        <dbReference type="EMBL" id="GAM42320.1"/>
    </source>
</evidence>
<reference evidence="2" key="1">
    <citation type="journal article" date="2015" name="Genome Announc.">
        <title>Draft genome sequence of Talaromyces cellulolyticus strain Y-94, a source of lignocellulosic biomass-degrading enzymes.</title>
        <authorList>
            <person name="Fujii T."/>
            <person name="Koike H."/>
            <person name="Sawayama S."/>
            <person name="Yano S."/>
            <person name="Inoue H."/>
        </authorList>
    </citation>
    <scope>NUCLEOTIDE SEQUENCE [LARGE SCALE GENOMIC DNA]</scope>
    <source>
        <strain evidence="2">Y-94</strain>
    </source>
</reference>
<keyword evidence="2" id="KW-1185">Reference proteome</keyword>
<dbReference type="AlphaFoldDB" id="A0A478EB83"/>
<name>A0A478EB83_TALPI</name>
<protein>
    <submittedName>
        <fullName evidence="1">Uncharacterized protein</fullName>
    </submittedName>
</protein>
<sequence>MTKGTYGSPWVILSPNKLPDASERKKILGAIVPDYENPLQNTIPEDVSSILPKEWFAGPTEDENFKVVVESAKGRNVRARLGDILQSAFNSSIDNNLHLTSTIVRTYVITQEIKCFELLKDRFKDQILSTLKSGGKNGTIVPLPVNADIEVGRDDQLRAATERGQVAKRERIFAVQYRLIKRRSEWFRFLKTLLVDITMMGYGSAPGSYGLISGHIGHTCNNVSSNVTYGGGKAAGKIQFGEQQEQEQEQAIDSVNATRVKNEQNGEIHDELNHFRENDINDDDVLELGAPEYTWSLSDAGRDGVILVTL</sequence>